<name>A0AAD7WSL3_9TELE</name>
<dbReference type="AlphaFoldDB" id="A0AAD7WSL3"/>
<evidence type="ECO:0000313" key="3">
    <source>
        <dbReference type="Proteomes" id="UP001221898"/>
    </source>
</evidence>
<sequence length="98" mass="10097">MSRLKIAGGSGTTSVCGGAFRTTPLRQTDGRIVPADRVLPSRPAHGGAARLHERPGVFATARTPPPVTTLVLLSRSLTHTTPANKSPGSLSCRAVATV</sequence>
<evidence type="ECO:0000256" key="1">
    <source>
        <dbReference type="SAM" id="MobiDB-lite"/>
    </source>
</evidence>
<keyword evidence="3" id="KW-1185">Reference proteome</keyword>
<feature type="region of interest" description="Disordered" evidence="1">
    <location>
        <begin position="79"/>
        <end position="98"/>
    </location>
</feature>
<dbReference type="Proteomes" id="UP001221898">
    <property type="component" value="Unassembled WGS sequence"/>
</dbReference>
<gene>
    <name evidence="2" type="ORF">AAFF_G00273600</name>
</gene>
<dbReference type="EMBL" id="JAINUG010000038">
    <property type="protein sequence ID" value="KAJ8407503.1"/>
    <property type="molecule type" value="Genomic_DNA"/>
</dbReference>
<reference evidence="2" key="1">
    <citation type="journal article" date="2023" name="Science">
        <title>Genome structures resolve the early diversification of teleost fishes.</title>
        <authorList>
            <person name="Parey E."/>
            <person name="Louis A."/>
            <person name="Montfort J."/>
            <person name="Bouchez O."/>
            <person name="Roques C."/>
            <person name="Iampietro C."/>
            <person name="Lluch J."/>
            <person name="Castinel A."/>
            <person name="Donnadieu C."/>
            <person name="Desvignes T."/>
            <person name="Floi Bucao C."/>
            <person name="Jouanno E."/>
            <person name="Wen M."/>
            <person name="Mejri S."/>
            <person name="Dirks R."/>
            <person name="Jansen H."/>
            <person name="Henkel C."/>
            <person name="Chen W.J."/>
            <person name="Zahm M."/>
            <person name="Cabau C."/>
            <person name="Klopp C."/>
            <person name="Thompson A.W."/>
            <person name="Robinson-Rechavi M."/>
            <person name="Braasch I."/>
            <person name="Lecointre G."/>
            <person name="Bobe J."/>
            <person name="Postlethwait J.H."/>
            <person name="Berthelot C."/>
            <person name="Roest Crollius H."/>
            <person name="Guiguen Y."/>
        </authorList>
    </citation>
    <scope>NUCLEOTIDE SEQUENCE</scope>
    <source>
        <strain evidence="2">NC1722</strain>
    </source>
</reference>
<evidence type="ECO:0000313" key="2">
    <source>
        <dbReference type="EMBL" id="KAJ8407503.1"/>
    </source>
</evidence>
<feature type="region of interest" description="Disordered" evidence="1">
    <location>
        <begin position="1"/>
        <end position="63"/>
    </location>
</feature>
<organism evidence="2 3">
    <name type="scientific">Aldrovandia affinis</name>
    <dbReference type="NCBI Taxonomy" id="143900"/>
    <lineage>
        <taxon>Eukaryota</taxon>
        <taxon>Metazoa</taxon>
        <taxon>Chordata</taxon>
        <taxon>Craniata</taxon>
        <taxon>Vertebrata</taxon>
        <taxon>Euteleostomi</taxon>
        <taxon>Actinopterygii</taxon>
        <taxon>Neopterygii</taxon>
        <taxon>Teleostei</taxon>
        <taxon>Notacanthiformes</taxon>
        <taxon>Halosauridae</taxon>
        <taxon>Aldrovandia</taxon>
    </lineage>
</organism>
<protein>
    <submittedName>
        <fullName evidence="2">Uncharacterized protein</fullName>
    </submittedName>
</protein>
<proteinExistence type="predicted"/>
<comment type="caution">
    <text evidence="2">The sequence shown here is derived from an EMBL/GenBank/DDBJ whole genome shotgun (WGS) entry which is preliminary data.</text>
</comment>
<accession>A0AAD7WSL3</accession>